<dbReference type="Pfam" id="PF02631">
    <property type="entry name" value="RecX_HTH2"/>
    <property type="match status" value="1"/>
</dbReference>
<dbReference type="Gene3D" id="1.10.10.10">
    <property type="entry name" value="Winged helix-like DNA-binding domain superfamily/Winged helix DNA-binding domain"/>
    <property type="match status" value="2"/>
</dbReference>
<reference evidence="8 9" key="1">
    <citation type="submission" date="2016-04" db="EMBL/GenBank/DDBJ databases">
        <title>First whole genome shotgun sequence of the bacterium Enteractinococcus sp. strain UASWS1574.</title>
        <authorList>
            <person name="Crovadore J."/>
            <person name="Chablais R."/>
            <person name="Lefort F."/>
        </authorList>
    </citation>
    <scope>NUCLEOTIDE SEQUENCE [LARGE SCALE GENOMIC DNA]</scope>
    <source>
        <strain evidence="8 9">UASWS1574</strain>
    </source>
</reference>
<sequence length="178" mass="20114">MSDQDDLEADQHQAARNIVLRQLSAAPKTRHQLAEKLRGRDIADNVVEEVLDRFEEVELIDDAAFAESWVRSRHRSKGLARRALSMELRQRGIADDEAALALEQVSDEDEWTAAHDLVMRKLSRTTVPDSTDPESRQQRDRIVRRLVGMLSRKGYAPGVAFNVVTTALDADDLDPLDE</sequence>
<evidence type="ECO:0000259" key="6">
    <source>
        <dbReference type="Pfam" id="PF02631"/>
    </source>
</evidence>
<dbReference type="InterPro" id="IPR053926">
    <property type="entry name" value="RecX_HTH_1st"/>
</dbReference>
<dbReference type="GO" id="GO:0005737">
    <property type="term" value="C:cytoplasm"/>
    <property type="evidence" value="ECO:0007669"/>
    <property type="project" value="UniProtKB-SubCell"/>
</dbReference>
<dbReference type="EMBL" id="LXEY01000115">
    <property type="protein sequence ID" value="OAV51516.1"/>
    <property type="molecule type" value="Genomic_DNA"/>
</dbReference>
<protein>
    <recommendedName>
        <fullName evidence="3 5">Regulatory protein RecX</fullName>
    </recommendedName>
</protein>
<evidence type="ECO:0000256" key="5">
    <source>
        <dbReference type="HAMAP-Rule" id="MF_01114"/>
    </source>
</evidence>
<dbReference type="RefSeq" id="WP_043055709.1">
    <property type="nucleotide sequence ID" value="NZ_LXEY01000115.1"/>
</dbReference>
<dbReference type="InterPro" id="IPR053924">
    <property type="entry name" value="RecX_HTH_2nd"/>
</dbReference>
<evidence type="ECO:0000256" key="3">
    <source>
        <dbReference type="ARBA" id="ARBA00018111"/>
    </source>
</evidence>
<dbReference type="InterPro" id="IPR003783">
    <property type="entry name" value="Regulatory_RecX"/>
</dbReference>
<gene>
    <name evidence="5" type="primary">recX</name>
    <name evidence="8" type="ORF">A6F49_01835</name>
</gene>
<comment type="function">
    <text evidence="5">Modulates RecA activity.</text>
</comment>
<evidence type="ECO:0000256" key="2">
    <source>
        <dbReference type="ARBA" id="ARBA00009695"/>
    </source>
</evidence>
<dbReference type="PANTHER" id="PTHR33602">
    <property type="entry name" value="REGULATORY PROTEIN RECX FAMILY PROTEIN"/>
    <property type="match status" value="1"/>
</dbReference>
<dbReference type="STRING" id="1837282.A6F49_01835"/>
<dbReference type="PANTHER" id="PTHR33602:SF1">
    <property type="entry name" value="REGULATORY PROTEIN RECX FAMILY PROTEIN"/>
    <property type="match status" value="1"/>
</dbReference>
<evidence type="ECO:0000256" key="1">
    <source>
        <dbReference type="ARBA" id="ARBA00004496"/>
    </source>
</evidence>
<comment type="caution">
    <text evidence="8">The sequence shown here is derived from an EMBL/GenBank/DDBJ whole genome shotgun (WGS) entry which is preliminary data.</text>
</comment>
<dbReference type="GO" id="GO:0006282">
    <property type="term" value="P:regulation of DNA repair"/>
    <property type="evidence" value="ECO:0007669"/>
    <property type="project" value="UniProtKB-UniRule"/>
</dbReference>
<feature type="domain" description="RecX second three-helical" evidence="6">
    <location>
        <begin position="61"/>
        <end position="102"/>
    </location>
</feature>
<proteinExistence type="inferred from homology"/>
<organism evidence="8 9">
    <name type="scientific">Enteractinococcus helveticum</name>
    <dbReference type="NCBI Taxonomy" id="1837282"/>
    <lineage>
        <taxon>Bacteria</taxon>
        <taxon>Bacillati</taxon>
        <taxon>Actinomycetota</taxon>
        <taxon>Actinomycetes</taxon>
        <taxon>Micrococcales</taxon>
        <taxon>Micrococcaceae</taxon>
    </lineage>
</organism>
<comment type="subcellular location">
    <subcellularLocation>
        <location evidence="1 5">Cytoplasm</location>
    </subcellularLocation>
</comment>
<dbReference type="InterPro" id="IPR036388">
    <property type="entry name" value="WH-like_DNA-bd_sf"/>
</dbReference>
<evidence type="ECO:0000259" key="7">
    <source>
        <dbReference type="Pfam" id="PF21982"/>
    </source>
</evidence>
<evidence type="ECO:0000313" key="9">
    <source>
        <dbReference type="Proteomes" id="UP000078292"/>
    </source>
</evidence>
<keyword evidence="4 5" id="KW-0963">Cytoplasm</keyword>
<dbReference type="Proteomes" id="UP000078292">
    <property type="component" value="Unassembled WGS sequence"/>
</dbReference>
<dbReference type="Pfam" id="PF21982">
    <property type="entry name" value="RecX_HTH1"/>
    <property type="match status" value="1"/>
</dbReference>
<feature type="domain" description="RecX first three-helical" evidence="7">
    <location>
        <begin position="15"/>
        <end position="53"/>
    </location>
</feature>
<dbReference type="OrthoDB" id="5244465at2"/>
<dbReference type="HAMAP" id="MF_01114">
    <property type="entry name" value="RecX"/>
    <property type="match status" value="1"/>
</dbReference>
<keyword evidence="9" id="KW-1185">Reference proteome</keyword>
<comment type="similarity">
    <text evidence="2 5">Belongs to the RecX family.</text>
</comment>
<dbReference type="AlphaFoldDB" id="A0A1B7LUY2"/>
<evidence type="ECO:0000256" key="4">
    <source>
        <dbReference type="ARBA" id="ARBA00022490"/>
    </source>
</evidence>
<accession>A0A1B7LUY2</accession>
<evidence type="ECO:0000313" key="8">
    <source>
        <dbReference type="EMBL" id="OAV51516.1"/>
    </source>
</evidence>
<name>A0A1B7LUY2_9MICC</name>